<evidence type="ECO:0000256" key="9">
    <source>
        <dbReference type="RuleBase" id="RU000556"/>
    </source>
</evidence>
<dbReference type="PANTHER" id="PTHR30437">
    <property type="entry name" value="TRANSCRIPTION ELONGATION FACTOR GREA"/>
    <property type="match status" value="1"/>
</dbReference>
<dbReference type="InterPro" id="IPR006359">
    <property type="entry name" value="Tscrpt_elong_fac_GreA"/>
</dbReference>
<evidence type="ECO:0000313" key="12">
    <source>
        <dbReference type="EMBL" id="OGZ29818.1"/>
    </source>
</evidence>
<evidence type="ECO:0000256" key="4">
    <source>
        <dbReference type="ARBA" id="ARBA00023125"/>
    </source>
</evidence>
<reference evidence="12 13" key="1">
    <citation type="journal article" date="2016" name="Nat. Commun.">
        <title>Thousands of microbial genomes shed light on interconnected biogeochemical processes in an aquifer system.</title>
        <authorList>
            <person name="Anantharaman K."/>
            <person name="Brown C.T."/>
            <person name="Hug L.A."/>
            <person name="Sharon I."/>
            <person name="Castelle C.J."/>
            <person name="Probst A.J."/>
            <person name="Thomas B.C."/>
            <person name="Singh A."/>
            <person name="Wilkins M.J."/>
            <person name="Karaoz U."/>
            <person name="Brodie E.L."/>
            <person name="Williams K.H."/>
            <person name="Hubbard S.S."/>
            <person name="Banfield J.F."/>
        </authorList>
    </citation>
    <scope>NUCLEOTIDE SEQUENCE [LARGE SCALE GENOMIC DNA]</scope>
</reference>
<dbReference type="PANTHER" id="PTHR30437:SF4">
    <property type="entry name" value="TRANSCRIPTION ELONGATION FACTOR GREA"/>
    <property type="match status" value="1"/>
</dbReference>
<dbReference type="InterPro" id="IPR036953">
    <property type="entry name" value="GreA/GreB_C_sf"/>
</dbReference>
<dbReference type="InterPro" id="IPR023459">
    <property type="entry name" value="Tscrpt_elong_fac_GreA/B_fam"/>
</dbReference>
<accession>A0A1G2EX22</accession>
<dbReference type="PROSITE" id="PS00829">
    <property type="entry name" value="GREAB_1"/>
    <property type="match status" value="1"/>
</dbReference>
<dbReference type="InterPro" id="IPR036805">
    <property type="entry name" value="Tscrpt_elong_fac_GreA/B_N_sf"/>
</dbReference>
<dbReference type="EMBL" id="MHMQ01000032">
    <property type="protein sequence ID" value="OGZ29818.1"/>
    <property type="molecule type" value="Genomic_DNA"/>
</dbReference>
<organism evidence="12 13">
    <name type="scientific">Candidatus Niyogibacteria bacterium RIFCSPLOWO2_01_FULL_45_48</name>
    <dbReference type="NCBI Taxonomy" id="1801724"/>
    <lineage>
        <taxon>Bacteria</taxon>
        <taxon>Candidatus Niyogiibacteriota</taxon>
    </lineage>
</organism>
<gene>
    <name evidence="8" type="primary">greA</name>
    <name evidence="12" type="ORF">A2931_00805</name>
</gene>
<comment type="similarity">
    <text evidence="1 8 9">Belongs to the GreA/GreB family.</text>
</comment>
<evidence type="ECO:0000259" key="11">
    <source>
        <dbReference type="Pfam" id="PF03449"/>
    </source>
</evidence>
<dbReference type="PROSITE" id="PS00830">
    <property type="entry name" value="GREAB_2"/>
    <property type="match status" value="1"/>
</dbReference>
<comment type="caution">
    <text evidence="12">The sequence shown here is derived from an EMBL/GenBank/DDBJ whole genome shotgun (WGS) entry which is preliminary data.</text>
</comment>
<evidence type="ECO:0000313" key="13">
    <source>
        <dbReference type="Proteomes" id="UP000177486"/>
    </source>
</evidence>
<dbReference type="NCBIfam" id="NF001263">
    <property type="entry name" value="PRK00226.1-4"/>
    <property type="match status" value="1"/>
</dbReference>
<evidence type="ECO:0000256" key="5">
    <source>
        <dbReference type="ARBA" id="ARBA00023163"/>
    </source>
</evidence>
<evidence type="ECO:0000256" key="2">
    <source>
        <dbReference type="ARBA" id="ARBA00013729"/>
    </source>
</evidence>
<dbReference type="NCBIfam" id="TIGR01462">
    <property type="entry name" value="greA"/>
    <property type="match status" value="1"/>
</dbReference>
<dbReference type="PIRSF" id="PIRSF006092">
    <property type="entry name" value="GreA_GreB"/>
    <property type="match status" value="1"/>
</dbReference>
<dbReference type="Gene3D" id="1.10.287.180">
    <property type="entry name" value="Transcription elongation factor, GreA/GreB, N-terminal domain"/>
    <property type="match status" value="1"/>
</dbReference>
<dbReference type="Pfam" id="PF01272">
    <property type="entry name" value="GreA_GreB"/>
    <property type="match status" value="1"/>
</dbReference>
<dbReference type="InterPro" id="IPR001437">
    <property type="entry name" value="Tscrpt_elong_fac_GreA/B_C"/>
</dbReference>
<dbReference type="GO" id="GO:0070063">
    <property type="term" value="F:RNA polymerase binding"/>
    <property type="evidence" value="ECO:0007669"/>
    <property type="project" value="InterPro"/>
</dbReference>
<dbReference type="FunFam" id="1.10.287.180:FF:000001">
    <property type="entry name" value="Transcription elongation factor GreA"/>
    <property type="match status" value="1"/>
</dbReference>
<dbReference type="HAMAP" id="MF_00105">
    <property type="entry name" value="GreA_GreB"/>
    <property type="match status" value="1"/>
</dbReference>
<dbReference type="AlphaFoldDB" id="A0A1G2EX22"/>
<dbReference type="GO" id="GO:0006354">
    <property type="term" value="P:DNA-templated transcription elongation"/>
    <property type="evidence" value="ECO:0007669"/>
    <property type="project" value="TreeGrafter"/>
</dbReference>
<proteinExistence type="inferred from homology"/>
<dbReference type="Gene3D" id="3.10.50.30">
    <property type="entry name" value="Transcription elongation factor, GreA/GreB, C-terminal domain"/>
    <property type="match status" value="1"/>
</dbReference>
<evidence type="ECO:0000256" key="3">
    <source>
        <dbReference type="ARBA" id="ARBA00023015"/>
    </source>
</evidence>
<dbReference type="InterPro" id="IPR018151">
    <property type="entry name" value="TF_GreA/GreB_CS"/>
</dbReference>
<keyword evidence="4 8" id="KW-0238">DNA-binding</keyword>
<dbReference type="SUPFAM" id="SSF54534">
    <property type="entry name" value="FKBP-like"/>
    <property type="match status" value="1"/>
</dbReference>
<comment type="function">
    <text evidence="6 8 9">Necessary for efficient RNA polymerase transcription elongation past template-encoded arresting sites. The arresting sites in DNA have the property of trapping a certain fraction of elongating RNA polymerases that pass through, resulting in locked ternary complexes. Cleavage of the nascent transcript by cleavage factors such as GreA or GreB allows the resumption of elongation from the new 3'terminus. GreA releases sequences of 2 to 3 nucleotides.</text>
</comment>
<evidence type="ECO:0000256" key="7">
    <source>
        <dbReference type="ARBA" id="ARBA00030776"/>
    </source>
</evidence>
<dbReference type="Proteomes" id="UP000177486">
    <property type="component" value="Unassembled WGS sequence"/>
</dbReference>
<evidence type="ECO:0000256" key="1">
    <source>
        <dbReference type="ARBA" id="ARBA00008213"/>
    </source>
</evidence>
<keyword evidence="5 8" id="KW-0804">Transcription</keyword>
<dbReference type="GO" id="GO:0032784">
    <property type="term" value="P:regulation of DNA-templated transcription elongation"/>
    <property type="evidence" value="ECO:0007669"/>
    <property type="project" value="UniProtKB-UniRule"/>
</dbReference>
<dbReference type="InterPro" id="IPR022691">
    <property type="entry name" value="Tscrpt_elong_fac_GreA/B_N"/>
</dbReference>
<feature type="domain" description="Transcription elongation factor GreA/GreB C-terminal" evidence="10">
    <location>
        <begin position="85"/>
        <end position="157"/>
    </location>
</feature>
<name>A0A1G2EX22_9BACT</name>
<dbReference type="SUPFAM" id="SSF46557">
    <property type="entry name" value="GreA transcript cleavage protein, N-terminal domain"/>
    <property type="match status" value="1"/>
</dbReference>
<feature type="domain" description="Transcription elongation factor GreA/GreB N-terminal" evidence="11">
    <location>
        <begin position="9"/>
        <end position="75"/>
    </location>
</feature>
<protein>
    <recommendedName>
        <fullName evidence="2 8">Transcription elongation factor GreA</fullName>
    </recommendedName>
    <alternativeName>
        <fullName evidence="7 8">Transcript cleavage factor GreA</fullName>
    </alternativeName>
</protein>
<evidence type="ECO:0000259" key="10">
    <source>
        <dbReference type="Pfam" id="PF01272"/>
    </source>
</evidence>
<evidence type="ECO:0000256" key="8">
    <source>
        <dbReference type="HAMAP-Rule" id="MF_00105"/>
    </source>
</evidence>
<dbReference type="FunFam" id="3.10.50.30:FF:000001">
    <property type="entry name" value="Transcription elongation factor GreA"/>
    <property type="match status" value="1"/>
</dbReference>
<dbReference type="InterPro" id="IPR028624">
    <property type="entry name" value="Tscrpt_elong_fac_GreA/B"/>
</dbReference>
<sequence>MNNFQNTEYLSAEGFARLKAELENLKTAKRKEIAGRLEYAKGLGDLSENSEYHEAKEAQLENERRVAEVEDLLARSILMSASPAKENITIGSTVIVAKAGSADEMRFLLVGSEEADPAKSKISYESPLGRALLGRKKGEEIKVLAPKGEVKYNILDII</sequence>
<dbReference type="GO" id="GO:0003677">
    <property type="term" value="F:DNA binding"/>
    <property type="evidence" value="ECO:0007669"/>
    <property type="project" value="UniProtKB-UniRule"/>
</dbReference>
<keyword evidence="3 8" id="KW-0805">Transcription regulation</keyword>
<dbReference type="Pfam" id="PF03449">
    <property type="entry name" value="GreA_GreB_N"/>
    <property type="match status" value="1"/>
</dbReference>
<evidence type="ECO:0000256" key="6">
    <source>
        <dbReference type="ARBA" id="ARBA00024916"/>
    </source>
</evidence>